<gene>
    <name evidence="1" type="ORF">S01H1_72419</name>
</gene>
<dbReference type="SUPFAM" id="SSF52540">
    <property type="entry name" value="P-loop containing nucleoside triphosphate hydrolases"/>
    <property type="match status" value="1"/>
</dbReference>
<dbReference type="InterPro" id="IPR027417">
    <property type="entry name" value="P-loop_NTPase"/>
</dbReference>
<feature type="non-terminal residue" evidence="1">
    <location>
        <position position="1"/>
    </location>
</feature>
<comment type="caution">
    <text evidence="1">The sequence shown here is derived from an EMBL/GenBank/DDBJ whole genome shotgun (WGS) entry which is preliminary data.</text>
</comment>
<sequence length="228" mass="24575">LAQDLAALEQAVGDVADCRLVVIDPISAYLGRTDSHKNAEIRGLLAPLSELAARRGVALVAVTHLRKGEGPAMYRAMGSLAFVAAARAVYAVTKDKGDTTEERRFLLPIKNNLGNDKDGLAYRLAAEDGGIPAVAWEPEPICVPADEALGPLVPNKPGPDPQERSEATDWLREALTDSPRPAKELFVEAKKDGISEGTLKRAKRELDVKAEKPSWQGGWVWRLPEGAP</sequence>
<dbReference type="AlphaFoldDB" id="X0XEE7"/>
<name>X0XEE7_9ZZZZ</name>
<evidence type="ECO:0000313" key="1">
    <source>
        <dbReference type="EMBL" id="GAG35008.1"/>
    </source>
</evidence>
<accession>X0XEE7</accession>
<reference evidence="1" key="1">
    <citation type="journal article" date="2014" name="Front. Microbiol.">
        <title>High frequency of phylogenetically diverse reductive dehalogenase-homologous genes in deep subseafloor sedimentary metagenomes.</title>
        <authorList>
            <person name="Kawai M."/>
            <person name="Futagami T."/>
            <person name="Toyoda A."/>
            <person name="Takaki Y."/>
            <person name="Nishi S."/>
            <person name="Hori S."/>
            <person name="Arai W."/>
            <person name="Tsubouchi T."/>
            <person name="Morono Y."/>
            <person name="Uchiyama I."/>
            <person name="Ito T."/>
            <person name="Fujiyama A."/>
            <person name="Inagaki F."/>
            <person name="Takami H."/>
        </authorList>
    </citation>
    <scope>NUCLEOTIDE SEQUENCE</scope>
    <source>
        <strain evidence="1">Expedition CK06-06</strain>
    </source>
</reference>
<proteinExistence type="predicted"/>
<organism evidence="1">
    <name type="scientific">marine sediment metagenome</name>
    <dbReference type="NCBI Taxonomy" id="412755"/>
    <lineage>
        <taxon>unclassified sequences</taxon>
        <taxon>metagenomes</taxon>
        <taxon>ecological metagenomes</taxon>
    </lineage>
</organism>
<dbReference type="EMBL" id="BARS01048295">
    <property type="protein sequence ID" value="GAG35008.1"/>
    <property type="molecule type" value="Genomic_DNA"/>
</dbReference>
<evidence type="ECO:0008006" key="2">
    <source>
        <dbReference type="Google" id="ProtNLM"/>
    </source>
</evidence>
<protein>
    <recommendedName>
        <fullName evidence="2">AAA family ATPase</fullName>
    </recommendedName>
</protein>
<dbReference type="Gene3D" id="3.40.50.300">
    <property type="entry name" value="P-loop containing nucleotide triphosphate hydrolases"/>
    <property type="match status" value="1"/>
</dbReference>
<dbReference type="Pfam" id="PF13481">
    <property type="entry name" value="AAA_25"/>
    <property type="match status" value="1"/>
</dbReference>